<proteinExistence type="inferred from homology"/>
<dbReference type="PANTHER" id="PTHR42760:SF83">
    <property type="entry name" value="(3R)-3-HYDROXYACYL-COA DEHYDROGENASE"/>
    <property type="match status" value="1"/>
</dbReference>
<dbReference type="PRINTS" id="PR00080">
    <property type="entry name" value="SDRFAMILY"/>
</dbReference>
<dbReference type="Pfam" id="PF13561">
    <property type="entry name" value="adh_short_C2"/>
    <property type="match status" value="1"/>
</dbReference>
<dbReference type="GO" id="GO:0006633">
    <property type="term" value="P:fatty acid biosynthetic process"/>
    <property type="evidence" value="ECO:0007669"/>
    <property type="project" value="TreeGrafter"/>
</dbReference>
<reference evidence="3 4" key="1">
    <citation type="submission" date="2020-04" db="EMBL/GenBank/DDBJ databases">
        <title>Gordonia sp. nov. TBRC 11910.</title>
        <authorList>
            <person name="Suriyachadkun C."/>
        </authorList>
    </citation>
    <scope>NUCLEOTIDE SEQUENCE [LARGE SCALE GENOMIC DNA]</scope>
    <source>
        <strain evidence="3 4">TBRC 11910</strain>
    </source>
</reference>
<dbReference type="RefSeq" id="WP_170194734.1">
    <property type="nucleotide sequence ID" value="NZ_JABBNB010000012.1"/>
</dbReference>
<accession>A0A848KVE8</accession>
<name>A0A848KVE8_9ACTN</name>
<dbReference type="EMBL" id="JABBNB010000012">
    <property type="protein sequence ID" value="NMO02232.1"/>
    <property type="molecule type" value="Genomic_DNA"/>
</dbReference>
<evidence type="ECO:0000313" key="4">
    <source>
        <dbReference type="Proteomes" id="UP000550729"/>
    </source>
</evidence>
<gene>
    <name evidence="3" type="ORF">HH308_13520</name>
</gene>
<dbReference type="CDD" id="cd05233">
    <property type="entry name" value="SDR_c"/>
    <property type="match status" value="1"/>
</dbReference>
<dbReference type="PRINTS" id="PR00081">
    <property type="entry name" value="GDHRDH"/>
</dbReference>
<keyword evidence="2" id="KW-0560">Oxidoreductase</keyword>
<dbReference type="Gene3D" id="3.40.50.720">
    <property type="entry name" value="NAD(P)-binding Rossmann-like Domain"/>
    <property type="match status" value="1"/>
</dbReference>
<dbReference type="InterPro" id="IPR002347">
    <property type="entry name" value="SDR_fam"/>
</dbReference>
<evidence type="ECO:0000256" key="1">
    <source>
        <dbReference type="ARBA" id="ARBA00006484"/>
    </source>
</evidence>
<comment type="caution">
    <text evidence="3">The sequence shown here is derived from an EMBL/GenBank/DDBJ whole genome shotgun (WGS) entry which is preliminary data.</text>
</comment>
<evidence type="ECO:0000256" key="2">
    <source>
        <dbReference type="ARBA" id="ARBA00023002"/>
    </source>
</evidence>
<sequence length="268" mass="27444">MDKRFEGQTAIVTGGSLGLGRAIAERYSADGAQVVIIGRDAGRVEAAAAEITALGGATVVGLAGDVAQPETASRAVQAARELGGSIDILVNSAGFYDATPFLEQSVQEWNSVIGVLLTGPFLMSQAVCNAMIADGTRGAIINISSADAYVAEGGAYPAYGSAKGGLLTLTKYVAVEMAQHGIRCNSISPGYCDTPMVKSLGPIYDAMKTNFDRVPMKRLIEPSEIASVAAFLASNEASAITGADMLVDAGTLADGYIAPTLDLPDSAS</sequence>
<keyword evidence="4" id="KW-1185">Reference proteome</keyword>
<dbReference type="GO" id="GO:0048038">
    <property type="term" value="F:quinone binding"/>
    <property type="evidence" value="ECO:0007669"/>
    <property type="project" value="TreeGrafter"/>
</dbReference>
<organism evidence="3 4">
    <name type="scientific">Gordonia asplenii</name>
    <dbReference type="NCBI Taxonomy" id="2725283"/>
    <lineage>
        <taxon>Bacteria</taxon>
        <taxon>Bacillati</taxon>
        <taxon>Actinomycetota</taxon>
        <taxon>Actinomycetes</taxon>
        <taxon>Mycobacteriales</taxon>
        <taxon>Gordoniaceae</taxon>
        <taxon>Gordonia</taxon>
    </lineage>
</organism>
<dbReference type="SUPFAM" id="SSF51735">
    <property type="entry name" value="NAD(P)-binding Rossmann-fold domains"/>
    <property type="match status" value="1"/>
</dbReference>
<protein>
    <submittedName>
        <fullName evidence="3">SDR family oxidoreductase</fullName>
    </submittedName>
</protein>
<evidence type="ECO:0000313" key="3">
    <source>
        <dbReference type="EMBL" id="NMO02232.1"/>
    </source>
</evidence>
<dbReference type="PANTHER" id="PTHR42760">
    <property type="entry name" value="SHORT-CHAIN DEHYDROGENASES/REDUCTASES FAMILY MEMBER"/>
    <property type="match status" value="1"/>
</dbReference>
<comment type="similarity">
    <text evidence="1">Belongs to the short-chain dehydrogenases/reductases (SDR) family.</text>
</comment>
<dbReference type="AlphaFoldDB" id="A0A848KVE8"/>
<dbReference type="InterPro" id="IPR036291">
    <property type="entry name" value="NAD(P)-bd_dom_sf"/>
</dbReference>
<dbReference type="FunFam" id="3.40.50.720:FF:000084">
    <property type="entry name" value="Short-chain dehydrogenase reductase"/>
    <property type="match status" value="1"/>
</dbReference>
<dbReference type="Proteomes" id="UP000550729">
    <property type="component" value="Unassembled WGS sequence"/>
</dbReference>
<dbReference type="GO" id="GO:0016616">
    <property type="term" value="F:oxidoreductase activity, acting on the CH-OH group of donors, NAD or NADP as acceptor"/>
    <property type="evidence" value="ECO:0007669"/>
    <property type="project" value="TreeGrafter"/>
</dbReference>